<evidence type="ECO:0000313" key="1">
    <source>
        <dbReference type="EMBL" id="MDT0617526.1"/>
    </source>
</evidence>
<keyword evidence="2" id="KW-1185">Reference proteome</keyword>
<accession>A0ABU3B507</accession>
<evidence type="ECO:0000313" key="2">
    <source>
        <dbReference type="Proteomes" id="UP001259982"/>
    </source>
</evidence>
<comment type="caution">
    <text evidence="1">The sequence shown here is derived from an EMBL/GenBank/DDBJ whole genome shotgun (WGS) entry which is preliminary data.</text>
</comment>
<reference evidence="1 2" key="1">
    <citation type="submission" date="2023-09" db="EMBL/GenBank/DDBJ databases">
        <authorList>
            <person name="Rey-Velasco X."/>
        </authorList>
    </citation>
    <scope>NUCLEOTIDE SEQUENCE [LARGE SCALE GENOMIC DNA]</scope>
    <source>
        <strain evidence="1 2">P385</strain>
    </source>
</reference>
<dbReference type="Proteomes" id="UP001259982">
    <property type="component" value="Unassembled WGS sequence"/>
</dbReference>
<gene>
    <name evidence="1" type="ORF">RM531_03495</name>
</gene>
<protein>
    <submittedName>
        <fullName evidence="1">Uncharacterized protein</fullName>
    </submittedName>
</protein>
<name>A0ABU3B507_9GAMM</name>
<sequence length="205" mass="23770">MDIQNFKNMVAREDRTGLLKLLKNVRKKNAPEFEDIVLERLDTEFPGWGVEPKGGLGGRKYNRAVIGNKTKEFQSAKEGFIWLAEEISHLIPHVFQRVDNHIMRFARGTQRNYFAPNPELLFPNSPHLHESQANYGKLSNGWYINTNLSNEAKFKVLLLLSVPAQLTYGKDWEWLVFRATKELSEEQNNYKFATEALANLFEELK</sequence>
<dbReference type="RefSeq" id="WP_311657340.1">
    <property type="nucleotide sequence ID" value="NZ_JAVRHY010000002.1"/>
</dbReference>
<proteinExistence type="predicted"/>
<dbReference type="EMBL" id="JAVRHY010000002">
    <property type="protein sequence ID" value="MDT0617526.1"/>
    <property type="molecule type" value="Genomic_DNA"/>
</dbReference>
<organism evidence="1 2">
    <name type="scientific">Spectribacter acetivorans</name>
    <dbReference type="NCBI Taxonomy" id="3075603"/>
    <lineage>
        <taxon>Bacteria</taxon>
        <taxon>Pseudomonadati</taxon>
        <taxon>Pseudomonadota</taxon>
        <taxon>Gammaproteobacteria</taxon>
        <taxon>Salinisphaerales</taxon>
        <taxon>Salinisphaeraceae</taxon>
        <taxon>Spectribacter</taxon>
    </lineage>
</organism>